<dbReference type="SUPFAM" id="SSF48452">
    <property type="entry name" value="TPR-like"/>
    <property type="match status" value="1"/>
</dbReference>
<dbReference type="Pfam" id="PF07980">
    <property type="entry name" value="SusD_RagB"/>
    <property type="match status" value="1"/>
</dbReference>
<evidence type="ECO:0000256" key="3">
    <source>
        <dbReference type="ARBA" id="ARBA00022729"/>
    </source>
</evidence>
<proteinExistence type="inferred from homology"/>
<dbReference type="AlphaFoldDB" id="A0A1W2EFA7"/>
<dbReference type="RefSeq" id="WP_084291046.1">
    <property type="nucleotide sequence ID" value="NZ_FWYB01000012.1"/>
</dbReference>
<dbReference type="STRING" id="475255.SAMN04488101_11229"/>
<reference evidence="8 9" key="1">
    <citation type="submission" date="2017-04" db="EMBL/GenBank/DDBJ databases">
        <authorList>
            <person name="Afonso C.L."/>
            <person name="Miller P.J."/>
            <person name="Scott M.A."/>
            <person name="Spackman E."/>
            <person name="Goraichik I."/>
            <person name="Dimitrov K.M."/>
            <person name="Suarez D.L."/>
            <person name="Swayne D.E."/>
        </authorList>
    </citation>
    <scope>NUCLEOTIDE SEQUENCE [LARGE SCALE GENOMIC DNA]</scope>
    <source>
        <strain evidence="8 9">DSM 19625</strain>
    </source>
</reference>
<dbReference type="Pfam" id="PF14322">
    <property type="entry name" value="SusD-like_3"/>
    <property type="match status" value="1"/>
</dbReference>
<evidence type="ECO:0000313" key="8">
    <source>
        <dbReference type="EMBL" id="SMD08460.1"/>
    </source>
</evidence>
<dbReference type="EMBL" id="FWYB01000012">
    <property type="protein sequence ID" value="SMD08460.1"/>
    <property type="molecule type" value="Genomic_DNA"/>
</dbReference>
<evidence type="ECO:0000259" key="6">
    <source>
        <dbReference type="Pfam" id="PF07980"/>
    </source>
</evidence>
<dbReference type="GO" id="GO:0009279">
    <property type="term" value="C:cell outer membrane"/>
    <property type="evidence" value="ECO:0007669"/>
    <property type="project" value="UniProtKB-SubCell"/>
</dbReference>
<dbReference type="InterPro" id="IPR033985">
    <property type="entry name" value="SusD-like_N"/>
</dbReference>
<keyword evidence="3" id="KW-0732">Signal</keyword>
<feature type="domain" description="SusD-like N-terminal" evidence="7">
    <location>
        <begin position="22"/>
        <end position="227"/>
    </location>
</feature>
<evidence type="ECO:0000256" key="5">
    <source>
        <dbReference type="ARBA" id="ARBA00023237"/>
    </source>
</evidence>
<dbReference type="OrthoDB" id="653598at2"/>
<gene>
    <name evidence="8" type="ORF">SAMN04488101_11229</name>
</gene>
<evidence type="ECO:0000256" key="1">
    <source>
        <dbReference type="ARBA" id="ARBA00004442"/>
    </source>
</evidence>
<comment type="subcellular location">
    <subcellularLocation>
        <location evidence="1">Cell outer membrane</location>
    </subcellularLocation>
</comment>
<name>A0A1W2EFA7_9SPHI</name>
<keyword evidence="4" id="KW-0472">Membrane</keyword>
<evidence type="ECO:0000256" key="4">
    <source>
        <dbReference type="ARBA" id="ARBA00023136"/>
    </source>
</evidence>
<dbReference type="InterPro" id="IPR012944">
    <property type="entry name" value="SusD_RagB_dom"/>
</dbReference>
<evidence type="ECO:0000259" key="7">
    <source>
        <dbReference type="Pfam" id="PF14322"/>
    </source>
</evidence>
<accession>A0A1W2EFA7</accession>
<keyword evidence="5" id="KW-0998">Cell outer membrane</keyword>
<evidence type="ECO:0000256" key="2">
    <source>
        <dbReference type="ARBA" id="ARBA00006275"/>
    </source>
</evidence>
<feature type="domain" description="RagB/SusD" evidence="6">
    <location>
        <begin position="324"/>
        <end position="457"/>
    </location>
</feature>
<dbReference type="PROSITE" id="PS51257">
    <property type="entry name" value="PROKAR_LIPOPROTEIN"/>
    <property type="match status" value="1"/>
</dbReference>
<dbReference type="InterPro" id="IPR011990">
    <property type="entry name" value="TPR-like_helical_dom_sf"/>
</dbReference>
<keyword evidence="9" id="KW-1185">Reference proteome</keyword>
<dbReference type="Proteomes" id="UP000192678">
    <property type="component" value="Unassembled WGS sequence"/>
</dbReference>
<evidence type="ECO:0000313" key="9">
    <source>
        <dbReference type="Proteomes" id="UP000192678"/>
    </source>
</evidence>
<dbReference type="Gene3D" id="1.25.40.390">
    <property type="match status" value="1"/>
</dbReference>
<protein>
    <submittedName>
        <fullName evidence="8">SusD family protein</fullName>
    </submittedName>
</protein>
<comment type="similarity">
    <text evidence="2">Belongs to the SusD family.</text>
</comment>
<sequence>MRLNNYYIIFILWIAILGCSKDFLDKKPNSSIVVPKTLNELQALLENHSIMNLTGGLAQISSDEYTIPLASSYVALRDQTAKNSYIWSKDLYGGQAGIQDWNSIYKIVFYANNVLEEIDKDTFKDKTAFENLKGWALFSRSYAFFNLVSNFSPVYNTQTADSDLGVPLRTTPGVDYVAKRATSEETFNLIVSDLNKALLLLQKTVATTNPNRPSKPAAYALLARIHLYMGNYGAAEAASDSCLKIYDRLIDFNTLSLTSAIPIGYVNDETLFFSSQVPTYADLTNPGSAAITRVYSVANEVVSSYTADDLRSKLFFNRAANGNYNIKRRYTAGNTPFTGLTTNEVYLIKAECLARRNELSASMTYLKTLLDKRFKPNTYIQPLPSTKEEALQIVLTERRKELLWRGLRWYDLKRLNREGAGIVLSRTVDGVSYSLPPNDPRYVFPIPDDEISMTGIEQNIR</sequence>
<organism evidence="8 9">
    <name type="scientific">Pedobacter nyackensis</name>
    <dbReference type="NCBI Taxonomy" id="475255"/>
    <lineage>
        <taxon>Bacteria</taxon>
        <taxon>Pseudomonadati</taxon>
        <taxon>Bacteroidota</taxon>
        <taxon>Sphingobacteriia</taxon>
        <taxon>Sphingobacteriales</taxon>
        <taxon>Sphingobacteriaceae</taxon>
        <taxon>Pedobacter</taxon>
    </lineage>
</organism>